<comment type="caution">
    <text evidence="1">The sequence shown here is derived from an EMBL/GenBank/DDBJ whole genome shotgun (WGS) entry which is preliminary data.</text>
</comment>
<protein>
    <submittedName>
        <fullName evidence="1">Uncharacterized protein</fullName>
    </submittedName>
</protein>
<proteinExistence type="predicted"/>
<dbReference type="AlphaFoldDB" id="A0A0F9D8A8"/>
<dbReference type="Gene3D" id="1.10.8.640">
    <property type="entry name" value="Cytochrome C biogenesis protein"/>
    <property type="match status" value="1"/>
</dbReference>
<dbReference type="InterPro" id="IPR038297">
    <property type="entry name" value="CcmH/CycL/NrfF/Ccl2_sf"/>
</dbReference>
<dbReference type="EMBL" id="LAZR01042919">
    <property type="protein sequence ID" value="KKL08333.1"/>
    <property type="molecule type" value="Genomic_DNA"/>
</dbReference>
<reference evidence="1" key="1">
    <citation type="journal article" date="2015" name="Nature">
        <title>Complex archaea that bridge the gap between prokaryotes and eukaryotes.</title>
        <authorList>
            <person name="Spang A."/>
            <person name="Saw J.H."/>
            <person name="Jorgensen S.L."/>
            <person name="Zaremba-Niedzwiedzka K."/>
            <person name="Martijn J."/>
            <person name="Lind A.E."/>
            <person name="van Eijk R."/>
            <person name="Schleper C."/>
            <person name="Guy L."/>
            <person name="Ettema T.J."/>
        </authorList>
    </citation>
    <scope>NUCLEOTIDE SEQUENCE</scope>
</reference>
<sequence length="94" mass="10516">MRLNRQDSLPAMPQQFQSQPSILELSSGAIEIVKELNCICSCKMELLPCTCDELKGSKEIKAFVQTLVDEGLSRSEELGRLVEKYGQSVLIKKN</sequence>
<organism evidence="1">
    <name type="scientific">marine sediment metagenome</name>
    <dbReference type="NCBI Taxonomy" id="412755"/>
    <lineage>
        <taxon>unclassified sequences</taxon>
        <taxon>metagenomes</taxon>
        <taxon>ecological metagenomes</taxon>
    </lineage>
</organism>
<name>A0A0F9D8A8_9ZZZZ</name>
<accession>A0A0F9D8A8</accession>
<evidence type="ECO:0000313" key="1">
    <source>
        <dbReference type="EMBL" id="KKL08333.1"/>
    </source>
</evidence>
<gene>
    <name evidence="1" type="ORF">LCGC14_2576920</name>
</gene>